<dbReference type="EC" id="6.3.2.29" evidence="6"/>
<dbReference type="InterPro" id="IPR013221">
    <property type="entry name" value="Mur_ligase_cen"/>
</dbReference>
<evidence type="ECO:0000256" key="12">
    <source>
        <dbReference type="ARBA" id="ARBA00048094"/>
    </source>
</evidence>
<dbReference type="SUPFAM" id="SSF53623">
    <property type="entry name" value="MurD-like peptide ligases, catalytic domain"/>
    <property type="match status" value="1"/>
</dbReference>
<dbReference type="Proteomes" id="UP000320776">
    <property type="component" value="Chromosome"/>
</dbReference>
<dbReference type="SUPFAM" id="SSF53244">
    <property type="entry name" value="MurD-like peptide ligases, peptide-binding domain"/>
    <property type="match status" value="1"/>
</dbReference>
<name>A0A517E0Z8_9FIRM</name>
<dbReference type="InterPro" id="IPR011810">
    <property type="entry name" value="Cya_phycin_syn"/>
</dbReference>
<dbReference type="GO" id="GO:0071161">
    <property type="term" value="F:cyanophycin synthetase activity (L-arginine-adding)"/>
    <property type="evidence" value="ECO:0007669"/>
    <property type="project" value="UniProtKB-EC"/>
</dbReference>
<comment type="similarity">
    <text evidence="3">In the C-terminal section; belongs to the MurCDEF family.</text>
</comment>
<dbReference type="InterPro" id="IPR044019">
    <property type="entry name" value="Cyanophycin_syn_N"/>
</dbReference>
<dbReference type="PANTHER" id="PTHR23135:SF18">
    <property type="entry name" value="CYANOPHYCIN SYNTHETASE"/>
    <property type="match status" value="1"/>
</dbReference>
<evidence type="ECO:0000256" key="10">
    <source>
        <dbReference type="ARBA" id="ARBA00022840"/>
    </source>
</evidence>
<comment type="catalytic activity">
    <reaction evidence="13">
        <text>[L-4-(L-arginin-2-N-yl)aspartate](n) + L-aspartate + ATP = [L-4-(L-arginin-2-N-yl)aspartate](n)-L-aspartate + ADP + phosphate + H(+)</text>
        <dbReference type="Rhea" id="RHEA:13277"/>
        <dbReference type="Rhea" id="RHEA-COMP:13728"/>
        <dbReference type="Rhea" id="RHEA-COMP:13733"/>
        <dbReference type="ChEBI" id="CHEBI:15378"/>
        <dbReference type="ChEBI" id="CHEBI:29991"/>
        <dbReference type="ChEBI" id="CHEBI:30616"/>
        <dbReference type="ChEBI" id="CHEBI:43474"/>
        <dbReference type="ChEBI" id="CHEBI:137986"/>
        <dbReference type="ChEBI" id="CHEBI:137990"/>
        <dbReference type="ChEBI" id="CHEBI:456216"/>
        <dbReference type="EC" id="6.3.2.29"/>
    </reaction>
</comment>
<dbReference type="GO" id="GO:0005524">
    <property type="term" value="F:ATP binding"/>
    <property type="evidence" value="ECO:0007669"/>
    <property type="project" value="UniProtKB-UniRule"/>
</dbReference>
<evidence type="ECO:0000256" key="11">
    <source>
        <dbReference type="ARBA" id="ARBA00031353"/>
    </source>
</evidence>
<feature type="domain" description="ATP-grasp" evidence="15">
    <location>
        <begin position="222"/>
        <end position="475"/>
    </location>
</feature>
<evidence type="ECO:0000313" key="16">
    <source>
        <dbReference type="EMBL" id="QDR83283.1"/>
    </source>
</evidence>
<evidence type="ECO:0000256" key="7">
    <source>
        <dbReference type="ARBA" id="ARBA00022036"/>
    </source>
</evidence>
<dbReference type="NCBIfam" id="TIGR02068">
    <property type="entry name" value="cya_phycin_syn"/>
    <property type="match status" value="1"/>
</dbReference>
<gene>
    <name evidence="16" type="primary">cphA</name>
    <name evidence="16" type="ORF">SPTER_47650</name>
</gene>
<dbReference type="InterPro" id="IPR036615">
    <property type="entry name" value="Mur_ligase_C_dom_sf"/>
</dbReference>
<dbReference type="KEGG" id="sted:SPTER_47650"/>
<evidence type="ECO:0000256" key="3">
    <source>
        <dbReference type="ARBA" id="ARBA00009060"/>
    </source>
</evidence>
<evidence type="ECO:0000256" key="4">
    <source>
        <dbReference type="ARBA" id="ARBA00011738"/>
    </source>
</evidence>
<organism evidence="16 17">
    <name type="scientific">Sporomusa termitida</name>
    <dbReference type="NCBI Taxonomy" id="2377"/>
    <lineage>
        <taxon>Bacteria</taxon>
        <taxon>Bacillati</taxon>
        <taxon>Bacillota</taxon>
        <taxon>Negativicutes</taxon>
        <taxon>Selenomonadales</taxon>
        <taxon>Sporomusaceae</taxon>
        <taxon>Sporomusa</taxon>
    </lineage>
</organism>
<dbReference type="Gene3D" id="3.40.1190.10">
    <property type="entry name" value="Mur-like, catalytic domain"/>
    <property type="match status" value="1"/>
</dbReference>
<evidence type="ECO:0000256" key="9">
    <source>
        <dbReference type="ARBA" id="ARBA00022741"/>
    </source>
</evidence>
<dbReference type="EC" id="6.3.2.30" evidence="5"/>
<evidence type="ECO:0000256" key="1">
    <source>
        <dbReference type="ARBA" id="ARBA00003184"/>
    </source>
</evidence>
<dbReference type="InterPro" id="IPR013651">
    <property type="entry name" value="ATP-grasp_RimK-type"/>
</dbReference>
<keyword evidence="9 14" id="KW-0547">Nucleotide-binding</keyword>
<evidence type="ECO:0000256" key="14">
    <source>
        <dbReference type="PROSITE-ProRule" id="PRU00409"/>
    </source>
</evidence>
<accession>A0A517E0Z8</accession>
<dbReference type="NCBIfam" id="NF010623">
    <property type="entry name" value="PRK14016.1"/>
    <property type="match status" value="1"/>
</dbReference>
<dbReference type="Pfam" id="PF02875">
    <property type="entry name" value="Mur_ligase_C"/>
    <property type="match status" value="1"/>
</dbReference>
<evidence type="ECO:0000259" key="15">
    <source>
        <dbReference type="PROSITE" id="PS50975"/>
    </source>
</evidence>
<reference evidence="16 17" key="1">
    <citation type="submission" date="2019-02" db="EMBL/GenBank/DDBJ databases">
        <title>Closed genome of Sporomusa termitida DSM 4440.</title>
        <authorList>
            <person name="Poehlein A."/>
            <person name="Daniel R."/>
        </authorList>
    </citation>
    <scope>NUCLEOTIDE SEQUENCE [LARGE SCALE GENOMIC DNA]</scope>
    <source>
        <strain evidence="16 17">DSM 4440</strain>
    </source>
</reference>
<evidence type="ECO:0000256" key="8">
    <source>
        <dbReference type="ARBA" id="ARBA00022598"/>
    </source>
</evidence>
<dbReference type="InterPro" id="IPR011761">
    <property type="entry name" value="ATP-grasp"/>
</dbReference>
<comment type="subunit">
    <text evidence="4">Homodimer.</text>
</comment>
<evidence type="ECO:0000313" key="17">
    <source>
        <dbReference type="Proteomes" id="UP000320776"/>
    </source>
</evidence>
<dbReference type="AlphaFoldDB" id="A0A517E0Z8"/>
<dbReference type="InterPro" id="IPR036565">
    <property type="entry name" value="Mur-like_cat_sf"/>
</dbReference>
<dbReference type="RefSeq" id="WP_144352580.1">
    <property type="nucleotide sequence ID" value="NZ_CP036259.1"/>
</dbReference>
<dbReference type="GO" id="GO:0071160">
    <property type="term" value="F:cyanophycin synthetase activity (L-aspartate-adding)"/>
    <property type="evidence" value="ECO:0007669"/>
    <property type="project" value="UniProtKB-EC"/>
</dbReference>
<evidence type="ECO:0000256" key="5">
    <source>
        <dbReference type="ARBA" id="ARBA00012968"/>
    </source>
</evidence>
<dbReference type="Pfam" id="PF08443">
    <property type="entry name" value="RimK"/>
    <property type="match status" value="1"/>
</dbReference>
<dbReference type="Pfam" id="PF08245">
    <property type="entry name" value="Mur_ligase_M"/>
    <property type="match status" value="1"/>
</dbReference>
<sequence length="889" mass="94784">MELIYSRFIGGPNVYSYRPVIKALLDIGAYEDIASNTIAGFVARLLALLPGLNQHSCSRGYAGGFAERLREGTYLAHIFEHVALELQTLAGQEYMSAFGKTRGAGQQGVYQIVIGCKSGPVGLAAVEGAYCLLTAVLRNREFNVPELVARLKRVGDEARLGPSTEAIYAAARRRGIPILRPDYDNNFLIMGYGSRQERVWATVTGRTSSVAVDLVGDKYLTNKLLRQNAIPVPSGYVVAGSAEALTAFAAIDGPVVIKPAGGNHGKGVTLNIRSEDEVEPAVQFAAQYDGRVLVEEYIAGRQYRLCLVNGRLVAGAERIPAHVVGDGSHTIAELADIVNLDPARGSGHSRALTRLELDAAASTTLARQHLTPASVPQAGQYVFIRDNANLSAGATAADVTEVIHPDTVRLVERAVRLVDLDVAGVDLVMPDITRPLTLNNGAIIEINAAPGLRMHLYPSAGVARDVGAAIVDYLFPAGSDGRIPIIAVTGTNGKTTVTRLISHVFRLAGHKTGMTTSDGIYVDQECIAGGDTTGPVSAAMVLADPTVEVAVLEVARGGIIRGGLGYDAANVGVITNITEDHIGQDGIEDLDDLAHIKSLVLETVRPDGAVLLNADDLRIVTLRSRVKAEIVYFSAKPDNIIVRRHLGEGGKACFIKNGVIYLARGQNEQPVINITDIPLTLQGYAGHNVQNAVIATAACWCQGLQPGEICQGLVSFCENPGRLMLMDIGDFRVCVDYAHNPAGCQALVSTLRRLKPKRLIGVIAAPGDRRDDIIVRFGREAGQGFDRLYIKEDADRRGRQPGETAALLIQGALEAGLAGDRITTVLDECEAVTAALAQAEQGDLVAVFYEQYGVVLETITSFYKTDAAGHDGVKAEYQELVVAGVRVEG</sequence>
<keyword evidence="10 14" id="KW-0067">ATP-binding</keyword>
<proteinExistence type="inferred from homology"/>
<comment type="pathway">
    <text evidence="2">Cell wall biogenesis; peptidoglycan biosynthesis.</text>
</comment>
<evidence type="ECO:0000256" key="13">
    <source>
        <dbReference type="ARBA" id="ARBA00048425"/>
    </source>
</evidence>
<comment type="catalytic activity">
    <reaction evidence="12">
        <text>[L-4-(L-arginin-2-N-yl)aspartate](n)-L-aspartate + L-arginine + ATP = [L-4-(L-arginin-2-N-yl)aspartate](n+1) + ADP + phosphate + H(+)</text>
        <dbReference type="Rhea" id="RHEA:23888"/>
        <dbReference type="Rhea" id="RHEA-COMP:13732"/>
        <dbReference type="Rhea" id="RHEA-COMP:13733"/>
        <dbReference type="ChEBI" id="CHEBI:15378"/>
        <dbReference type="ChEBI" id="CHEBI:30616"/>
        <dbReference type="ChEBI" id="CHEBI:32682"/>
        <dbReference type="ChEBI" id="CHEBI:43474"/>
        <dbReference type="ChEBI" id="CHEBI:137986"/>
        <dbReference type="ChEBI" id="CHEBI:137990"/>
        <dbReference type="ChEBI" id="CHEBI:456216"/>
        <dbReference type="EC" id="6.3.2.30"/>
    </reaction>
</comment>
<dbReference type="Gene3D" id="3.30.470.20">
    <property type="entry name" value="ATP-grasp fold, B domain"/>
    <property type="match status" value="2"/>
</dbReference>
<protein>
    <recommendedName>
        <fullName evidence="7">Cyanophycin synthetase</fullName>
        <ecNumber evidence="6">6.3.2.29</ecNumber>
        <ecNumber evidence="5">6.3.2.30</ecNumber>
    </recommendedName>
    <alternativeName>
        <fullName evidence="11">Cyanophycin synthase</fullName>
    </alternativeName>
</protein>
<dbReference type="OrthoDB" id="9803907at2"/>
<dbReference type="PROSITE" id="PS50975">
    <property type="entry name" value="ATP_GRASP"/>
    <property type="match status" value="1"/>
</dbReference>
<dbReference type="SUPFAM" id="SSF56059">
    <property type="entry name" value="Glutathione synthetase ATP-binding domain-like"/>
    <property type="match status" value="1"/>
</dbReference>
<keyword evidence="17" id="KW-1185">Reference proteome</keyword>
<dbReference type="Gene3D" id="3.90.190.20">
    <property type="entry name" value="Mur ligase, C-terminal domain"/>
    <property type="match status" value="1"/>
</dbReference>
<comment type="function">
    <text evidence="1">Catalyzes the ATP-dependent polymerization of arginine and aspartate to multi-L-arginyl-poly-L-aspartic acid (cyanophycin; a water-insoluble reserve polymer).</text>
</comment>
<dbReference type="Pfam" id="PF18921">
    <property type="entry name" value="Cyanophycin_syn"/>
    <property type="match status" value="1"/>
</dbReference>
<dbReference type="PANTHER" id="PTHR23135">
    <property type="entry name" value="MUR LIGASE FAMILY MEMBER"/>
    <property type="match status" value="1"/>
</dbReference>
<dbReference type="InterPro" id="IPR004101">
    <property type="entry name" value="Mur_ligase_C"/>
</dbReference>
<evidence type="ECO:0000256" key="2">
    <source>
        <dbReference type="ARBA" id="ARBA00004752"/>
    </source>
</evidence>
<evidence type="ECO:0000256" key="6">
    <source>
        <dbReference type="ARBA" id="ARBA00013005"/>
    </source>
</evidence>
<dbReference type="GO" id="GO:0046872">
    <property type="term" value="F:metal ion binding"/>
    <property type="evidence" value="ECO:0007669"/>
    <property type="project" value="InterPro"/>
</dbReference>
<dbReference type="EMBL" id="CP036259">
    <property type="protein sequence ID" value="QDR83283.1"/>
    <property type="molecule type" value="Genomic_DNA"/>
</dbReference>
<keyword evidence="8 16" id="KW-0436">Ligase</keyword>